<protein>
    <submittedName>
        <fullName evidence="1">Uncharacterized protein</fullName>
    </submittedName>
</protein>
<proteinExistence type="predicted"/>
<dbReference type="SUPFAM" id="SSF56784">
    <property type="entry name" value="HAD-like"/>
    <property type="match status" value="1"/>
</dbReference>
<reference evidence="1" key="1">
    <citation type="submission" date="2021-01" db="EMBL/GenBank/DDBJ databases">
        <authorList>
            <person name="Corre E."/>
            <person name="Pelletier E."/>
            <person name="Niang G."/>
            <person name="Scheremetjew M."/>
            <person name="Finn R."/>
            <person name="Kale V."/>
            <person name="Holt S."/>
            <person name="Cochrane G."/>
            <person name="Meng A."/>
            <person name="Brown T."/>
            <person name="Cohen L."/>
        </authorList>
    </citation>
    <scope>NUCLEOTIDE SEQUENCE</scope>
    <source>
        <strain evidence="1">CCMP3346</strain>
    </source>
</reference>
<dbReference type="InterPro" id="IPR036412">
    <property type="entry name" value="HAD-like_sf"/>
</dbReference>
<evidence type="ECO:0000313" key="1">
    <source>
        <dbReference type="EMBL" id="CAD9062395.1"/>
    </source>
</evidence>
<name>A0A7S1P6T5_9ALVE</name>
<accession>A0A7S1P6T5</accession>
<dbReference type="AlphaFoldDB" id="A0A7S1P6T5"/>
<sequence length="232" mass="25617">MRFCSGRLKSCDHPMGRFAALALILCLITAPNGLFPLAASASSLRPPRHHSHGRHYSAAHQQHLSYRPATNEWALAPSSSEGRDGDRPLYDVDVPFDLSSSEDGIDAAKGVTVMMDTENHRLTVEEGVPDHHHHHHHHHHHEAAAIQKCTRGDLEQINGWLIDLDGTMYVPGHLIEGAQSFHTWLIQKKKGYVYLSNTPAKGGAGVIAKFKSDAYRLNPPPGESNLMSILRV</sequence>
<dbReference type="InterPro" id="IPR023214">
    <property type="entry name" value="HAD_sf"/>
</dbReference>
<dbReference type="Gene3D" id="3.40.50.1000">
    <property type="entry name" value="HAD superfamily/HAD-like"/>
    <property type="match status" value="1"/>
</dbReference>
<gene>
    <name evidence="1" type="ORF">VBRA1451_LOCUS17465</name>
</gene>
<dbReference type="EMBL" id="HBGB01029815">
    <property type="protein sequence ID" value="CAD9062395.1"/>
    <property type="molecule type" value="Transcribed_RNA"/>
</dbReference>
<organism evidence="1">
    <name type="scientific">Vitrella brassicaformis</name>
    <dbReference type="NCBI Taxonomy" id="1169539"/>
    <lineage>
        <taxon>Eukaryota</taxon>
        <taxon>Sar</taxon>
        <taxon>Alveolata</taxon>
        <taxon>Colpodellida</taxon>
        <taxon>Vitrellaceae</taxon>
        <taxon>Vitrella</taxon>
    </lineage>
</organism>